<dbReference type="PANTHER" id="PTHR33800">
    <property type="entry name" value="OS06G0113600 PROTEIN"/>
    <property type="match status" value="1"/>
</dbReference>
<dbReference type="AlphaFoldDB" id="A0A5J9TQB1"/>
<evidence type="ECO:0000313" key="2">
    <source>
        <dbReference type="EMBL" id="TVU13058.1"/>
    </source>
</evidence>
<accession>A0A5J9TQB1</accession>
<gene>
    <name evidence="2" type="ORF">EJB05_46733</name>
</gene>
<feature type="non-terminal residue" evidence="2">
    <location>
        <position position="1"/>
    </location>
</feature>
<evidence type="ECO:0000259" key="1">
    <source>
        <dbReference type="Pfam" id="PF03478"/>
    </source>
</evidence>
<organism evidence="2 3">
    <name type="scientific">Eragrostis curvula</name>
    <name type="common">weeping love grass</name>
    <dbReference type="NCBI Taxonomy" id="38414"/>
    <lineage>
        <taxon>Eukaryota</taxon>
        <taxon>Viridiplantae</taxon>
        <taxon>Streptophyta</taxon>
        <taxon>Embryophyta</taxon>
        <taxon>Tracheophyta</taxon>
        <taxon>Spermatophyta</taxon>
        <taxon>Magnoliopsida</taxon>
        <taxon>Liliopsida</taxon>
        <taxon>Poales</taxon>
        <taxon>Poaceae</taxon>
        <taxon>PACMAD clade</taxon>
        <taxon>Chloridoideae</taxon>
        <taxon>Eragrostideae</taxon>
        <taxon>Eragrostidinae</taxon>
        <taxon>Eragrostis</taxon>
    </lineage>
</organism>
<proteinExistence type="predicted"/>
<dbReference type="Gramene" id="TVU13058">
    <property type="protein sequence ID" value="TVU13058"/>
    <property type="gene ID" value="EJB05_46733"/>
</dbReference>
<dbReference type="EMBL" id="RWGY01000039">
    <property type="protein sequence ID" value="TVU13058.1"/>
    <property type="molecule type" value="Genomic_DNA"/>
</dbReference>
<reference evidence="2 3" key="1">
    <citation type="journal article" date="2019" name="Sci. Rep.">
        <title>A high-quality genome of Eragrostis curvula grass provides insights into Poaceae evolution and supports new strategies to enhance forage quality.</title>
        <authorList>
            <person name="Carballo J."/>
            <person name="Santos B.A.C.M."/>
            <person name="Zappacosta D."/>
            <person name="Garbus I."/>
            <person name="Selva J.P."/>
            <person name="Gallo C.A."/>
            <person name="Diaz A."/>
            <person name="Albertini E."/>
            <person name="Caccamo M."/>
            <person name="Echenique V."/>
        </authorList>
    </citation>
    <scope>NUCLEOTIDE SEQUENCE [LARGE SCALE GENOMIC DNA]</scope>
    <source>
        <strain evidence="3">cv. Victoria</strain>
        <tissue evidence="2">Leaf</tissue>
    </source>
</reference>
<comment type="caution">
    <text evidence="2">The sequence shown here is derived from an EMBL/GenBank/DDBJ whole genome shotgun (WGS) entry which is preliminary data.</text>
</comment>
<dbReference type="PANTHER" id="PTHR33800:SF3">
    <property type="entry name" value="OS06G0111200 PROTEIN"/>
    <property type="match status" value="1"/>
</dbReference>
<dbReference type="OrthoDB" id="581467at2759"/>
<dbReference type="Pfam" id="PF03478">
    <property type="entry name" value="Beta-prop_KIB1-4"/>
    <property type="match status" value="1"/>
</dbReference>
<sequence length="427" mass="48195">MQSLNKITGAPVPSWPQGWAELPKDVLHSIIPLLGSFLDLFAFDDTCKPWHAALASYPHKAKLCTLLPPLLVRPNAGVSAPGLPSSSDGHRLHTCQVIDPANPEITTLRCQIPQITLEMTYFLSGNEENTCLLGFSYGQMICGRSRDCLIIDVFTGARLSTPRLPFRKDIFYCGMLTAPLTSPNSHLLISISSKSNQYLLDWLVGSASWSKLRCDDARIDQIVDFNGQFIAMDLTERLYRVSLAPNLGLQEIATVWRNGFRLPDPWFGTAPGIRLPSPWLVVCGDMLLVVCFNNVLSRPPPVRHRAYRLNMLTNPANWVEVERIENYTIFVGPDDRSSSLSCTSPGQWGGRSNCMYFAFDIEPKSTHDIKRRFWSMHGLGNEANAAWVRTTDRPRVFKRSTYDQLQPFWVYPSMFYQRTTETTSLEN</sequence>
<dbReference type="InterPro" id="IPR005174">
    <property type="entry name" value="KIB1-4_b-propeller"/>
</dbReference>
<dbReference type="Proteomes" id="UP000324897">
    <property type="component" value="Chromosome 3"/>
</dbReference>
<keyword evidence="3" id="KW-1185">Reference proteome</keyword>
<name>A0A5J9TQB1_9POAL</name>
<feature type="domain" description="KIB1-4 beta-propeller" evidence="1">
    <location>
        <begin position="133"/>
        <end position="369"/>
    </location>
</feature>
<evidence type="ECO:0000313" key="3">
    <source>
        <dbReference type="Proteomes" id="UP000324897"/>
    </source>
</evidence>
<protein>
    <recommendedName>
        <fullName evidence="1">KIB1-4 beta-propeller domain-containing protein</fullName>
    </recommendedName>
</protein>